<dbReference type="InterPro" id="IPR002068">
    <property type="entry name" value="A-crystallin/Hsp20_dom"/>
</dbReference>
<accession>A0A2N1PTH0</accession>
<dbReference type="Proteomes" id="UP000233256">
    <property type="component" value="Unassembled WGS sequence"/>
</dbReference>
<evidence type="ECO:0000256" key="2">
    <source>
        <dbReference type="RuleBase" id="RU003616"/>
    </source>
</evidence>
<comment type="caution">
    <text evidence="5">The sequence shown here is derived from an EMBL/GenBank/DDBJ whole genome shotgun (WGS) entry which is preliminary data.</text>
</comment>
<dbReference type="PANTHER" id="PTHR11527">
    <property type="entry name" value="HEAT-SHOCK PROTEIN 20 FAMILY MEMBER"/>
    <property type="match status" value="1"/>
</dbReference>
<dbReference type="EMBL" id="PGXC01000002">
    <property type="protein sequence ID" value="PKK91610.1"/>
    <property type="molecule type" value="Genomic_DNA"/>
</dbReference>
<dbReference type="Pfam" id="PF00011">
    <property type="entry name" value="HSP20"/>
    <property type="match status" value="1"/>
</dbReference>
<reference evidence="5 6" key="1">
    <citation type="journal article" date="2017" name="ISME J.">
        <title>Potential for microbial H2 and metal transformations associated with novel bacteria and archaea in deep terrestrial subsurface sediments.</title>
        <authorList>
            <person name="Hernsdorf A.W."/>
            <person name="Amano Y."/>
            <person name="Miyakawa K."/>
            <person name="Ise K."/>
            <person name="Suzuki Y."/>
            <person name="Anantharaman K."/>
            <person name="Probst A."/>
            <person name="Burstein D."/>
            <person name="Thomas B.C."/>
            <person name="Banfield J.F."/>
        </authorList>
    </citation>
    <scope>NUCLEOTIDE SEQUENCE [LARGE SCALE GENOMIC DNA]</scope>
    <source>
        <strain evidence="5">HGW-Wallbacteria-1</strain>
    </source>
</reference>
<dbReference type="PROSITE" id="PS01031">
    <property type="entry name" value="SHSP"/>
    <property type="match status" value="1"/>
</dbReference>
<evidence type="ECO:0000256" key="1">
    <source>
        <dbReference type="PROSITE-ProRule" id="PRU00285"/>
    </source>
</evidence>
<gene>
    <name evidence="5" type="ORF">CVV64_02765</name>
</gene>
<sequence length="273" mass="30728">MLQEKKRHSKFDQKSLIVIGVILALFLGTVFLFFERSAAARNEKPAVQSVSDTEILVGKIEKVLNATDQAAEHRIKSAMELIRDHKSKQLKSEKSESPLTNDPLDDSLIDDFSLFASPFSMNTWNSFREMNQMRSDMNRLFDSAFTRLKDKRLRFWSDMDTGWSPGGDFKSLDNAYVYHFAVPGVEKNNITVTVQNGELVVEGNSESVSEEVGADDSTAREVFRGHFSRVISLPEDADTAGVIDSSLENGVLTVKISKVRDKSDKVKRKIEIK</sequence>
<comment type="similarity">
    <text evidence="1 2">Belongs to the small heat shock protein (HSP20) family.</text>
</comment>
<keyword evidence="3" id="KW-0812">Transmembrane</keyword>
<evidence type="ECO:0000313" key="6">
    <source>
        <dbReference type="Proteomes" id="UP000233256"/>
    </source>
</evidence>
<evidence type="ECO:0000259" key="4">
    <source>
        <dbReference type="PROSITE" id="PS01031"/>
    </source>
</evidence>
<evidence type="ECO:0000256" key="3">
    <source>
        <dbReference type="SAM" id="Phobius"/>
    </source>
</evidence>
<dbReference type="CDD" id="cd06464">
    <property type="entry name" value="ACD_sHsps-like"/>
    <property type="match status" value="1"/>
</dbReference>
<organism evidence="5 6">
    <name type="scientific">Candidatus Wallbacteria bacterium HGW-Wallbacteria-1</name>
    <dbReference type="NCBI Taxonomy" id="2013854"/>
    <lineage>
        <taxon>Bacteria</taxon>
        <taxon>Candidatus Walliibacteriota</taxon>
    </lineage>
</organism>
<protein>
    <recommendedName>
        <fullName evidence="4">SHSP domain-containing protein</fullName>
    </recommendedName>
</protein>
<dbReference type="Gene3D" id="2.60.40.790">
    <property type="match status" value="1"/>
</dbReference>
<dbReference type="InterPro" id="IPR031107">
    <property type="entry name" value="Small_HSP"/>
</dbReference>
<dbReference type="SUPFAM" id="SSF49764">
    <property type="entry name" value="HSP20-like chaperones"/>
    <property type="match status" value="1"/>
</dbReference>
<name>A0A2N1PTH0_9BACT</name>
<dbReference type="AlphaFoldDB" id="A0A2N1PTH0"/>
<proteinExistence type="inferred from homology"/>
<keyword evidence="3" id="KW-1133">Transmembrane helix</keyword>
<feature type="transmembrane region" description="Helical" evidence="3">
    <location>
        <begin position="16"/>
        <end position="34"/>
    </location>
</feature>
<evidence type="ECO:0000313" key="5">
    <source>
        <dbReference type="EMBL" id="PKK91610.1"/>
    </source>
</evidence>
<keyword evidence="3" id="KW-0472">Membrane</keyword>
<dbReference type="InterPro" id="IPR008978">
    <property type="entry name" value="HSP20-like_chaperone"/>
</dbReference>
<feature type="domain" description="SHSP" evidence="4">
    <location>
        <begin position="158"/>
        <end position="273"/>
    </location>
</feature>